<dbReference type="PATRIC" id="fig|1486262.3.peg.1345"/>
<dbReference type="STRING" id="1486262.TM49_06545"/>
<protein>
    <submittedName>
        <fullName evidence="1">Uncharacterized protein</fullName>
    </submittedName>
</protein>
<dbReference type="AlphaFoldDB" id="A0A0D5LML0"/>
<evidence type="ECO:0000313" key="1">
    <source>
        <dbReference type="EMBL" id="AJY45429.1"/>
    </source>
</evidence>
<dbReference type="KEGG" id="mey:TM49_06545"/>
<name>A0A0D5LML0_MAREN</name>
<gene>
    <name evidence="1" type="ORF">TM49_06545</name>
</gene>
<evidence type="ECO:0000313" key="2">
    <source>
        <dbReference type="Proteomes" id="UP000032611"/>
    </source>
</evidence>
<organism evidence="1 2">
    <name type="scientific">Martelella endophytica</name>
    <dbReference type="NCBI Taxonomy" id="1486262"/>
    <lineage>
        <taxon>Bacteria</taxon>
        <taxon>Pseudomonadati</taxon>
        <taxon>Pseudomonadota</taxon>
        <taxon>Alphaproteobacteria</taxon>
        <taxon>Hyphomicrobiales</taxon>
        <taxon>Aurantimonadaceae</taxon>
        <taxon>Martelella</taxon>
    </lineage>
</organism>
<dbReference type="Proteomes" id="UP000032611">
    <property type="component" value="Chromosome"/>
</dbReference>
<dbReference type="HOGENOM" id="CLU_2155278_0_0_5"/>
<proteinExistence type="predicted"/>
<reference evidence="1 2" key="1">
    <citation type="journal article" date="2015" name="Genome Announc.">
        <title>Complete genome sequence of Martelella endophytica YC6887, which has antifungal activity associated with a halophyte.</title>
        <authorList>
            <person name="Khan A."/>
            <person name="Khan H."/>
            <person name="Chung E.J."/>
            <person name="Hossain M.T."/>
            <person name="Chung Y.R."/>
        </authorList>
    </citation>
    <scope>NUCLEOTIDE SEQUENCE [LARGE SCALE GENOMIC DNA]</scope>
    <source>
        <strain evidence="1">YC6887</strain>
    </source>
</reference>
<accession>A0A0D5LML0</accession>
<sequence length="111" mass="11654">MKSGGEFMAIACAASNQRTGSWALPVAVAAMGVGAAALRPGPFSRDIQGRQIFSISGFRAEGRGRVHDAQRIGTDFVLVSISLEEGSARPVADAWKSANVRSGEPRRGHTT</sequence>
<dbReference type="EMBL" id="CP010803">
    <property type="protein sequence ID" value="AJY45429.1"/>
    <property type="molecule type" value="Genomic_DNA"/>
</dbReference>
<keyword evidence="2" id="KW-1185">Reference proteome</keyword>